<sequence length="307" mass="35080">MITSIFSKSKPINFLIVFSLSLLALLIATNKYSNIALNTTSVFKLIAVFACCFLSILLVDFIVTKNSLSQKGNTEVLLFSIFLLTVPQVFLKWEVVLSNFLVLLALRRIISLRTQKEHIKKLFDAGFLIGLASLFYFWSLLFFILIFIALIFYSESEIKKWITPFLGLLAIIILSISTSIIIKHDFFSYLSINPKVGFNFTVYNSIQFIVAITVLLSFGLWSSLFYLKDINKKKKTFRPSYKVIFMACVVASLIVIISPKKNGSEFLFLFGPLTIIFSNYIETIEEKWFKTLFVVLLLIVPVVLLML</sequence>
<feature type="transmembrane region" description="Helical" evidence="1">
    <location>
        <begin position="263"/>
        <end position="281"/>
    </location>
</feature>
<reference evidence="2 3" key="1">
    <citation type="submission" date="2017-01" db="EMBL/GenBank/DDBJ databases">
        <title>Complete genome of Lacinutrix venerupis DOK2-8 isolated from seawater in Dokdo.</title>
        <authorList>
            <person name="Chi W.-J."/>
            <person name="Kim J.H."/>
        </authorList>
    </citation>
    <scope>NUCLEOTIDE SEQUENCE [LARGE SCALE GENOMIC DNA]</scope>
    <source>
        <strain evidence="2 3">DOK2-8</strain>
    </source>
</reference>
<feature type="transmembrane region" description="Helical" evidence="1">
    <location>
        <begin position="76"/>
        <end position="106"/>
    </location>
</feature>
<name>A0AAC9PVM3_9FLAO</name>
<feature type="transmembrane region" description="Helical" evidence="1">
    <location>
        <begin position="42"/>
        <end position="64"/>
    </location>
</feature>
<dbReference type="EMBL" id="CP019352">
    <property type="protein sequence ID" value="APX98882.1"/>
    <property type="molecule type" value="Genomic_DNA"/>
</dbReference>
<protein>
    <submittedName>
        <fullName evidence="2">Uncharacterized protein</fullName>
    </submittedName>
</protein>
<organism evidence="2 3">
    <name type="scientific">Lacinutrix venerupis</name>
    <dbReference type="NCBI Taxonomy" id="1486034"/>
    <lineage>
        <taxon>Bacteria</taxon>
        <taxon>Pseudomonadati</taxon>
        <taxon>Bacteroidota</taxon>
        <taxon>Flavobacteriia</taxon>
        <taxon>Flavobacteriales</taxon>
        <taxon>Flavobacteriaceae</taxon>
        <taxon>Lacinutrix</taxon>
    </lineage>
</organism>
<keyword evidence="1" id="KW-1133">Transmembrane helix</keyword>
<evidence type="ECO:0000313" key="3">
    <source>
        <dbReference type="Proteomes" id="UP000187506"/>
    </source>
</evidence>
<feature type="transmembrane region" description="Helical" evidence="1">
    <location>
        <begin position="12"/>
        <end position="30"/>
    </location>
</feature>
<dbReference type="Proteomes" id="UP000187506">
    <property type="component" value="Chromosome"/>
</dbReference>
<evidence type="ECO:0000256" key="1">
    <source>
        <dbReference type="SAM" id="Phobius"/>
    </source>
</evidence>
<dbReference type="InterPro" id="IPR045625">
    <property type="entry name" value="DUF6427"/>
</dbReference>
<dbReference type="RefSeq" id="WP_076731527.1">
    <property type="nucleotide sequence ID" value="NZ_CP019352.1"/>
</dbReference>
<keyword evidence="1" id="KW-0812">Transmembrane</keyword>
<feature type="transmembrane region" description="Helical" evidence="1">
    <location>
        <begin position="288"/>
        <end position="306"/>
    </location>
</feature>
<feature type="transmembrane region" description="Helical" evidence="1">
    <location>
        <begin position="165"/>
        <end position="182"/>
    </location>
</feature>
<proteinExistence type="predicted"/>
<evidence type="ECO:0000313" key="2">
    <source>
        <dbReference type="EMBL" id="APX98882.1"/>
    </source>
</evidence>
<dbReference type="KEGG" id="lvn:BWR22_00700"/>
<keyword evidence="1" id="KW-0472">Membrane</keyword>
<accession>A0AAC9PVM3</accession>
<dbReference type="AlphaFoldDB" id="A0AAC9PVM3"/>
<keyword evidence="3" id="KW-1185">Reference proteome</keyword>
<feature type="transmembrane region" description="Helical" evidence="1">
    <location>
        <begin position="126"/>
        <end position="153"/>
    </location>
</feature>
<feature type="transmembrane region" description="Helical" evidence="1">
    <location>
        <begin position="239"/>
        <end position="257"/>
    </location>
</feature>
<gene>
    <name evidence="2" type="ORF">BWR22_00700</name>
</gene>
<feature type="transmembrane region" description="Helical" evidence="1">
    <location>
        <begin position="202"/>
        <end position="227"/>
    </location>
</feature>
<dbReference type="Pfam" id="PF19992">
    <property type="entry name" value="DUF6427"/>
    <property type="match status" value="1"/>
</dbReference>